<dbReference type="InterPro" id="IPR005746">
    <property type="entry name" value="Thioredoxin"/>
</dbReference>
<dbReference type="EMBL" id="GBEZ01008427">
    <property type="protein sequence ID" value="JAC77112.1"/>
    <property type="molecule type" value="Transcribed_RNA"/>
</dbReference>
<gene>
    <name evidence="6" type="ORF">TSPGSL018_18490</name>
</gene>
<evidence type="ECO:0000256" key="3">
    <source>
        <dbReference type="ARBA" id="ARBA00023157"/>
    </source>
</evidence>
<protein>
    <submittedName>
        <fullName evidence="6">Thioredoxin chloroplastic-like</fullName>
    </submittedName>
</protein>
<evidence type="ECO:0000256" key="4">
    <source>
        <dbReference type="ARBA" id="ARBA00023284"/>
    </source>
</evidence>
<dbReference type="PRINTS" id="PR00421">
    <property type="entry name" value="THIOREDOXIN"/>
</dbReference>
<evidence type="ECO:0000313" key="6">
    <source>
        <dbReference type="EMBL" id="JAC77112.1"/>
    </source>
</evidence>
<evidence type="ECO:0000259" key="5">
    <source>
        <dbReference type="PROSITE" id="PS51352"/>
    </source>
</evidence>
<dbReference type="InterPro" id="IPR036249">
    <property type="entry name" value="Thioredoxin-like_sf"/>
</dbReference>
<evidence type="ECO:0000256" key="1">
    <source>
        <dbReference type="ARBA" id="ARBA00022448"/>
    </source>
</evidence>
<reference evidence="6" key="1">
    <citation type="submission" date="2014-05" db="EMBL/GenBank/DDBJ databases">
        <title>The transcriptome of the halophilic microalga Tetraselmis sp. GSL018 isolated from the Great Salt Lake, Utah.</title>
        <authorList>
            <person name="Jinkerson R.E."/>
            <person name="D'Adamo S."/>
            <person name="Posewitz M.C."/>
        </authorList>
    </citation>
    <scope>NUCLEOTIDE SEQUENCE</scope>
    <source>
        <strain evidence="6">GSL018</strain>
    </source>
</reference>
<keyword evidence="4" id="KW-0676">Redox-active center</keyword>
<dbReference type="SUPFAM" id="SSF52833">
    <property type="entry name" value="Thioredoxin-like"/>
    <property type="match status" value="1"/>
</dbReference>
<evidence type="ECO:0000256" key="2">
    <source>
        <dbReference type="ARBA" id="ARBA00022982"/>
    </source>
</evidence>
<dbReference type="GO" id="GO:0005737">
    <property type="term" value="C:cytoplasm"/>
    <property type="evidence" value="ECO:0007669"/>
    <property type="project" value="TreeGrafter"/>
</dbReference>
<keyword evidence="1" id="KW-0813">Transport</keyword>
<dbReference type="FunFam" id="3.40.30.10:FF:000001">
    <property type="entry name" value="Thioredoxin"/>
    <property type="match status" value="1"/>
</dbReference>
<dbReference type="PROSITE" id="PS51352">
    <property type="entry name" value="THIOREDOXIN_2"/>
    <property type="match status" value="1"/>
</dbReference>
<feature type="domain" description="Thioredoxin" evidence="5">
    <location>
        <begin position="24"/>
        <end position="161"/>
    </location>
</feature>
<name>A0A061RW95_9CHLO</name>
<dbReference type="PANTHER" id="PTHR45663:SF22">
    <property type="entry name" value="THIOREDOXIN X, CHLOROPLASTIC"/>
    <property type="match status" value="1"/>
</dbReference>
<dbReference type="InterPro" id="IPR017937">
    <property type="entry name" value="Thioredoxin_CS"/>
</dbReference>
<accession>A0A061RW95</accession>
<dbReference type="PROSITE" id="PS00194">
    <property type="entry name" value="THIOREDOXIN_1"/>
    <property type="match status" value="1"/>
</dbReference>
<dbReference type="InterPro" id="IPR013766">
    <property type="entry name" value="Thioredoxin_domain"/>
</dbReference>
<dbReference type="CDD" id="cd02947">
    <property type="entry name" value="TRX_family"/>
    <property type="match status" value="1"/>
</dbReference>
<dbReference type="Gene3D" id="3.40.30.10">
    <property type="entry name" value="Glutaredoxin"/>
    <property type="match status" value="1"/>
</dbReference>
<dbReference type="NCBIfam" id="TIGR01068">
    <property type="entry name" value="thioredoxin"/>
    <property type="match status" value="1"/>
</dbReference>
<dbReference type="PANTHER" id="PTHR45663">
    <property type="entry name" value="GEO12009P1"/>
    <property type="match status" value="1"/>
</dbReference>
<dbReference type="GO" id="GO:0015035">
    <property type="term" value="F:protein-disulfide reductase activity"/>
    <property type="evidence" value="ECO:0007669"/>
    <property type="project" value="InterPro"/>
</dbReference>
<dbReference type="Pfam" id="PF00085">
    <property type="entry name" value="Thioredoxin"/>
    <property type="match status" value="1"/>
</dbReference>
<keyword evidence="3" id="KW-1015">Disulfide bond</keyword>
<sequence>MASLAICKPVGAGSKLLSSRVTTPKSLRNFPNMRQSVVRSNPRIVCTSSAVTTKAVVEVSEETFEEEVLQSDQVVLVDYWATWCGPCKLVAPLMEWCAKEYPELKVVKVETDPNKGLVQKYNVYGLPTLMLFKDGEQVPDSHHEGAISKKSLIEYLERHGLQAE</sequence>
<organism evidence="6">
    <name type="scientific">Tetraselmis sp. GSL018</name>
    <dbReference type="NCBI Taxonomy" id="582737"/>
    <lineage>
        <taxon>Eukaryota</taxon>
        <taxon>Viridiplantae</taxon>
        <taxon>Chlorophyta</taxon>
        <taxon>core chlorophytes</taxon>
        <taxon>Chlorodendrophyceae</taxon>
        <taxon>Chlorodendrales</taxon>
        <taxon>Chlorodendraceae</taxon>
        <taxon>Tetraselmis</taxon>
    </lineage>
</organism>
<dbReference type="AlphaFoldDB" id="A0A061RW95"/>
<keyword evidence="2" id="KW-0249">Electron transport</keyword>
<proteinExistence type="predicted"/>